<dbReference type="OrthoDB" id="447037at2759"/>
<sequence>MEIRAGRKSSHWIWYVWPSLVGVRKTSRPQYSLRDLKDVESFLRDRTLRQRLMEISEVAHGHLSNGVKAEALFGARVDVEKFRECCTCFALVALSTGDRPLAELMMQCLASLGGALDSTTVEHLSKELKDFAEVKSVDDLHPLAALASEAPEVAVPPETGQTDRGADDSMA</sequence>
<dbReference type="EMBL" id="CAMXCT030000164">
    <property type="protein sequence ID" value="CAL4762184.1"/>
    <property type="molecule type" value="Genomic_DNA"/>
</dbReference>
<organism evidence="2">
    <name type="scientific">Cladocopium goreaui</name>
    <dbReference type="NCBI Taxonomy" id="2562237"/>
    <lineage>
        <taxon>Eukaryota</taxon>
        <taxon>Sar</taxon>
        <taxon>Alveolata</taxon>
        <taxon>Dinophyceae</taxon>
        <taxon>Suessiales</taxon>
        <taxon>Symbiodiniaceae</taxon>
        <taxon>Cladocopium</taxon>
    </lineage>
</organism>
<dbReference type="Gene3D" id="1.25.40.380">
    <property type="entry name" value="Protein of unknown function DUF1810"/>
    <property type="match status" value="1"/>
</dbReference>
<dbReference type="EMBL" id="CAMXCT010000164">
    <property type="protein sequence ID" value="CAI3974872.1"/>
    <property type="molecule type" value="Genomic_DNA"/>
</dbReference>
<gene>
    <name evidence="2" type="ORF">C1SCF055_LOCUS3238</name>
</gene>
<dbReference type="InterPro" id="IPR014937">
    <property type="entry name" value="DUF1810"/>
</dbReference>
<evidence type="ECO:0000313" key="2">
    <source>
        <dbReference type="EMBL" id="CAI3974872.1"/>
    </source>
</evidence>
<dbReference type="AlphaFoldDB" id="A0A9P1FI85"/>
<feature type="region of interest" description="Disordered" evidence="1">
    <location>
        <begin position="148"/>
        <end position="171"/>
    </location>
</feature>
<name>A0A9P1FI85_9DINO</name>
<keyword evidence="4" id="KW-1185">Reference proteome</keyword>
<accession>A0A9P1FI85</accession>
<reference evidence="2" key="1">
    <citation type="submission" date="2022-10" db="EMBL/GenBank/DDBJ databases">
        <authorList>
            <person name="Chen Y."/>
            <person name="Dougan E. K."/>
            <person name="Chan C."/>
            <person name="Rhodes N."/>
            <person name="Thang M."/>
        </authorList>
    </citation>
    <scope>NUCLEOTIDE SEQUENCE</scope>
</reference>
<dbReference type="Pfam" id="PF08837">
    <property type="entry name" value="DUF1810"/>
    <property type="match status" value="1"/>
</dbReference>
<dbReference type="EMBL" id="CAMXCT020000164">
    <property type="protein sequence ID" value="CAL1128247.1"/>
    <property type="molecule type" value="Genomic_DNA"/>
</dbReference>
<protein>
    <submittedName>
        <fullName evidence="2">Uncharacterized protein</fullName>
    </submittedName>
</protein>
<dbReference type="SUPFAM" id="SSF140736">
    <property type="entry name" value="Rv1873-like"/>
    <property type="match status" value="1"/>
</dbReference>
<reference evidence="3" key="2">
    <citation type="submission" date="2024-04" db="EMBL/GenBank/DDBJ databases">
        <authorList>
            <person name="Chen Y."/>
            <person name="Shah S."/>
            <person name="Dougan E. K."/>
            <person name="Thang M."/>
            <person name="Chan C."/>
        </authorList>
    </citation>
    <scope>NUCLEOTIDE SEQUENCE [LARGE SCALE GENOMIC DNA]</scope>
</reference>
<evidence type="ECO:0000313" key="4">
    <source>
        <dbReference type="Proteomes" id="UP001152797"/>
    </source>
</evidence>
<proteinExistence type="predicted"/>
<comment type="caution">
    <text evidence="2">The sequence shown here is derived from an EMBL/GenBank/DDBJ whole genome shotgun (WGS) entry which is preliminary data.</text>
</comment>
<evidence type="ECO:0000313" key="3">
    <source>
        <dbReference type="EMBL" id="CAL1128247.1"/>
    </source>
</evidence>
<dbReference type="Proteomes" id="UP001152797">
    <property type="component" value="Unassembled WGS sequence"/>
</dbReference>
<evidence type="ECO:0000256" key="1">
    <source>
        <dbReference type="SAM" id="MobiDB-lite"/>
    </source>
</evidence>
<dbReference type="InterPro" id="IPR036287">
    <property type="entry name" value="Rv1873-like_sf"/>
</dbReference>